<dbReference type="Proteomes" id="UP001500449">
    <property type="component" value="Unassembled WGS sequence"/>
</dbReference>
<comment type="caution">
    <text evidence="2">The sequence shown here is derived from an EMBL/GenBank/DDBJ whole genome shotgun (WGS) entry which is preliminary data.</text>
</comment>
<dbReference type="Pfam" id="PF11575">
    <property type="entry name" value="FhuF_C"/>
    <property type="match status" value="1"/>
</dbReference>
<organism evidence="2 3">
    <name type="scientific">Pseudonocardia ailaonensis</name>
    <dbReference type="NCBI Taxonomy" id="367279"/>
    <lineage>
        <taxon>Bacteria</taxon>
        <taxon>Bacillati</taxon>
        <taxon>Actinomycetota</taxon>
        <taxon>Actinomycetes</taxon>
        <taxon>Pseudonocardiales</taxon>
        <taxon>Pseudonocardiaceae</taxon>
        <taxon>Pseudonocardia</taxon>
    </lineage>
</organism>
<feature type="domain" description="Ferric siderophore reductase C-terminal" evidence="1">
    <location>
        <begin position="212"/>
        <end position="232"/>
    </location>
</feature>
<dbReference type="InterPro" id="IPR024726">
    <property type="entry name" value="FhuF_C"/>
</dbReference>
<reference evidence="2 3" key="1">
    <citation type="journal article" date="2019" name="Int. J. Syst. Evol. Microbiol.">
        <title>The Global Catalogue of Microorganisms (GCM) 10K type strain sequencing project: providing services to taxonomists for standard genome sequencing and annotation.</title>
        <authorList>
            <consortium name="The Broad Institute Genomics Platform"/>
            <consortium name="The Broad Institute Genome Sequencing Center for Infectious Disease"/>
            <person name="Wu L."/>
            <person name="Ma J."/>
        </authorList>
    </citation>
    <scope>NUCLEOTIDE SEQUENCE [LARGE SCALE GENOMIC DNA]</scope>
    <source>
        <strain evidence="2 3">JCM 16009</strain>
    </source>
</reference>
<evidence type="ECO:0000313" key="2">
    <source>
        <dbReference type="EMBL" id="GAA1847000.1"/>
    </source>
</evidence>
<sequence>MSMRNVLTDVARVGPFFAVSADPAEGVDPTWRPLAELGTSSALAARVDHVGRVLSEQAGAPVAERVAASIAVQGLAARFLSAPLAAAALHGVLPGLDPATLHWRVSMTGPWPLWSADPERVRPAAGLPALVAEIAEPLVEAAAALVPVSRKVLWGNVGSSVAGAERVLAGDRPPAALRTAELAAAVLDHPLLAATGMRRPPAPPDTGWTFRRRSCCLYYRIPGGGTCGDCVLGGRVPGGRALSPG</sequence>
<evidence type="ECO:0000259" key="1">
    <source>
        <dbReference type="Pfam" id="PF11575"/>
    </source>
</evidence>
<evidence type="ECO:0000313" key="3">
    <source>
        <dbReference type="Proteomes" id="UP001500449"/>
    </source>
</evidence>
<keyword evidence="3" id="KW-1185">Reference proteome</keyword>
<proteinExistence type="predicted"/>
<accession>A0ABN2N107</accession>
<protein>
    <recommendedName>
        <fullName evidence="1">Ferric siderophore reductase C-terminal domain-containing protein</fullName>
    </recommendedName>
</protein>
<dbReference type="EMBL" id="BAAAQK010000006">
    <property type="protein sequence ID" value="GAA1847000.1"/>
    <property type="molecule type" value="Genomic_DNA"/>
</dbReference>
<gene>
    <name evidence="2" type="ORF">GCM10009836_28230</name>
</gene>
<name>A0ABN2N107_9PSEU</name>